<keyword evidence="1" id="KW-0677">Repeat</keyword>
<keyword evidence="7" id="KW-1185">Reference proteome</keyword>
<proteinExistence type="predicted"/>
<keyword evidence="2" id="KW-0547">Nucleotide-binding</keyword>
<keyword evidence="4" id="KW-0175">Coiled coil</keyword>
<dbReference type="Gene3D" id="3.40.50.300">
    <property type="entry name" value="P-loop containing nucleotide triphosphate hydrolases"/>
    <property type="match status" value="2"/>
</dbReference>
<evidence type="ECO:0000259" key="5">
    <source>
        <dbReference type="PROSITE" id="PS50893"/>
    </source>
</evidence>
<dbReference type="InterPro" id="IPR032781">
    <property type="entry name" value="ABC_tran_Xtn"/>
</dbReference>
<dbReference type="FunFam" id="3.40.50.300:FF:000309">
    <property type="entry name" value="ABC transporter ATP-binding protein"/>
    <property type="match status" value="1"/>
</dbReference>
<dbReference type="AlphaFoldDB" id="A0A161WEZ9"/>
<dbReference type="GO" id="GO:0005524">
    <property type="term" value="F:ATP binding"/>
    <property type="evidence" value="ECO:0007669"/>
    <property type="project" value="UniProtKB-KW"/>
</dbReference>
<evidence type="ECO:0000256" key="1">
    <source>
        <dbReference type="ARBA" id="ARBA00022737"/>
    </source>
</evidence>
<dbReference type="Pfam" id="PF12848">
    <property type="entry name" value="ABC_tran_Xtn"/>
    <property type="match status" value="1"/>
</dbReference>
<dbReference type="FunFam" id="3.40.50.300:FF:000011">
    <property type="entry name" value="Putative ABC transporter ATP-binding component"/>
    <property type="match status" value="1"/>
</dbReference>
<feature type="coiled-coil region" evidence="4">
    <location>
        <begin position="561"/>
        <end position="621"/>
    </location>
</feature>
<dbReference type="PROSITE" id="PS50893">
    <property type="entry name" value="ABC_TRANSPORTER_2"/>
    <property type="match status" value="2"/>
</dbReference>
<dbReference type="GO" id="GO:0016887">
    <property type="term" value="F:ATP hydrolysis activity"/>
    <property type="evidence" value="ECO:0007669"/>
    <property type="project" value="InterPro"/>
</dbReference>
<dbReference type="SUPFAM" id="SSF52540">
    <property type="entry name" value="P-loop containing nucleoside triphosphate hydrolases"/>
    <property type="match status" value="2"/>
</dbReference>
<evidence type="ECO:0000256" key="2">
    <source>
        <dbReference type="ARBA" id="ARBA00022741"/>
    </source>
</evidence>
<dbReference type="SMART" id="SM00382">
    <property type="entry name" value="AAA"/>
    <property type="match status" value="2"/>
</dbReference>
<dbReference type="PATRIC" id="fig|1121326.3.peg.4047"/>
<evidence type="ECO:0000313" key="7">
    <source>
        <dbReference type="Proteomes" id="UP000076603"/>
    </source>
</evidence>
<dbReference type="EMBL" id="LWAE01000005">
    <property type="protein sequence ID" value="KZL90225.1"/>
    <property type="molecule type" value="Genomic_DNA"/>
</dbReference>
<dbReference type="InterPro" id="IPR017871">
    <property type="entry name" value="ABC_transporter-like_CS"/>
</dbReference>
<dbReference type="InterPro" id="IPR051309">
    <property type="entry name" value="ABCF_ATPase"/>
</dbReference>
<evidence type="ECO:0000256" key="4">
    <source>
        <dbReference type="SAM" id="Coils"/>
    </source>
</evidence>
<evidence type="ECO:0000256" key="3">
    <source>
        <dbReference type="ARBA" id="ARBA00022840"/>
    </source>
</evidence>
<dbReference type="InterPro" id="IPR003439">
    <property type="entry name" value="ABC_transporter-like_ATP-bd"/>
</dbReference>
<comment type="caution">
    <text evidence="6">The sequence shown here is derived from an EMBL/GenBank/DDBJ whole genome shotgun (WGS) entry which is preliminary data.</text>
</comment>
<dbReference type="InterPro" id="IPR027417">
    <property type="entry name" value="P-loop_NTPase"/>
</dbReference>
<dbReference type="RefSeq" id="WP_066626331.1">
    <property type="nucleotide sequence ID" value="NZ_FQXL01000014.1"/>
</dbReference>
<dbReference type="InterPro" id="IPR003593">
    <property type="entry name" value="AAA+_ATPase"/>
</dbReference>
<gene>
    <name evidence="6" type="primary">yheS</name>
    <name evidence="6" type="ORF">CLMAG_39960</name>
</gene>
<accession>A0A161WEZ9</accession>
<feature type="domain" description="ABC transporter" evidence="5">
    <location>
        <begin position="3"/>
        <end position="261"/>
    </location>
</feature>
<dbReference type="OrthoDB" id="9801441at2"/>
<dbReference type="NCBIfam" id="NF000355">
    <property type="entry name" value="ribo_prot_ABC_F"/>
    <property type="match status" value="1"/>
</dbReference>
<sequence>MLVKITNGCVAFGTNTILSNIDFQINEGEKVALVGRNGCGKTTLLKLISGEYELSKLDNGETSSIITARNITIGYLKQITFEDETITLEDEVKKAYKEISDIEVRMEKLLSEMESDSNSSVIKKYSELQERYNLLGGYTYKKEYEVAIKQFGFTDEDKAKALSEFSGGQRTKIAFIKLLLSKPDLLVLDEPTNHLDINAIEWLEEYLKEYKKAVLIVAHDREFLDKIVSSVYEIERGKMAKYTGNYSAFAEKKRLEWEIQQKKHIEQQKEIAHLSGLVDRFRYKATKAAMAQSKIKQLDRMDIVEVPELADTKSFYADFEPEYQSVQLVLSAKDLKIGYSKILSTVSLNITRGEKIGIIGGNGLGKSTFLKTIVGAMPQLGGTYSFGDKVKIGYFDQHMAQYKSDKTVLDEYWDEFPDLTQTEVRSALGAFLFTQEDVFKPVNALSGGEKVRLELCKILKRRPNFLILDEPTNHMDIIGKETLEKMLKDYTGTLLFVSHDRYFVKQIASSVLVFDNGNVDYYPFGYEDYLEKAAKKFVDKETIVVKEKSQKKKFTTPGKEKAKIEARIKKLEVLLEECDEKIAKLQEEIQSEEVISDYVRLTELQEELMAQEEMNMSYLEEWGELQDRLAEGSFGCGS</sequence>
<name>A0A161WEZ9_9CLOT</name>
<evidence type="ECO:0000313" key="6">
    <source>
        <dbReference type="EMBL" id="KZL90225.1"/>
    </source>
</evidence>
<feature type="domain" description="ABC transporter" evidence="5">
    <location>
        <begin position="326"/>
        <end position="541"/>
    </location>
</feature>
<dbReference type="CDD" id="cd03221">
    <property type="entry name" value="ABCF_EF-3"/>
    <property type="match status" value="2"/>
</dbReference>
<dbReference type="GO" id="GO:0003676">
    <property type="term" value="F:nucleic acid binding"/>
    <property type="evidence" value="ECO:0007669"/>
    <property type="project" value="UniProtKB-ARBA"/>
</dbReference>
<dbReference type="STRING" id="1121326.CLMAG_39960"/>
<protein>
    <submittedName>
        <fullName evidence="6">Putative ABC transporter ATP-binding protein YheS</fullName>
    </submittedName>
</protein>
<dbReference type="PROSITE" id="PS00211">
    <property type="entry name" value="ABC_TRANSPORTER_1"/>
    <property type="match status" value="2"/>
</dbReference>
<keyword evidence="3 6" id="KW-0067">ATP-binding</keyword>
<dbReference type="PANTHER" id="PTHR42855:SF2">
    <property type="entry name" value="DRUG RESISTANCE ABC TRANSPORTER,ATP-BINDING PROTEIN"/>
    <property type="match status" value="1"/>
</dbReference>
<dbReference type="PANTHER" id="PTHR42855">
    <property type="entry name" value="ABC TRANSPORTER ATP-BINDING SUBUNIT"/>
    <property type="match status" value="1"/>
</dbReference>
<dbReference type="Proteomes" id="UP000076603">
    <property type="component" value="Unassembled WGS sequence"/>
</dbReference>
<reference evidence="6 7" key="1">
    <citation type="submission" date="2016-04" db="EMBL/GenBank/DDBJ databases">
        <title>Genome sequence of Clostridium magnum DSM 2767.</title>
        <authorList>
            <person name="Poehlein A."/>
            <person name="Uhlig R."/>
            <person name="Fischer R."/>
            <person name="Bahl H."/>
            <person name="Daniel R."/>
        </authorList>
    </citation>
    <scope>NUCLEOTIDE SEQUENCE [LARGE SCALE GENOMIC DNA]</scope>
    <source>
        <strain evidence="6 7">DSM 2767</strain>
    </source>
</reference>
<organism evidence="6 7">
    <name type="scientific">Clostridium magnum DSM 2767</name>
    <dbReference type="NCBI Taxonomy" id="1121326"/>
    <lineage>
        <taxon>Bacteria</taxon>
        <taxon>Bacillati</taxon>
        <taxon>Bacillota</taxon>
        <taxon>Clostridia</taxon>
        <taxon>Eubacteriales</taxon>
        <taxon>Clostridiaceae</taxon>
        <taxon>Clostridium</taxon>
    </lineage>
</organism>
<dbReference type="Pfam" id="PF00005">
    <property type="entry name" value="ABC_tran"/>
    <property type="match status" value="2"/>
</dbReference>